<protein>
    <recommendedName>
        <fullName evidence="3">CopG family transcriptional regulator</fullName>
    </recommendedName>
</protein>
<comment type="caution">
    <text evidence="1">The sequence shown here is derived from an EMBL/GenBank/DDBJ whole genome shotgun (WGS) entry which is preliminary data.</text>
</comment>
<gene>
    <name evidence="1" type="ORF">GCM10009691_18570</name>
</gene>
<accession>A0ABP4MKT0</accession>
<dbReference type="EMBL" id="BAAALY010000006">
    <property type="protein sequence ID" value="GAA1544411.1"/>
    <property type="molecule type" value="Genomic_DNA"/>
</dbReference>
<sequence length="95" mass="10802">MHSEPKTPSEDELVRTYVEHHGPITLGTEFARQQEARRGMAKVKADALREALSDLGDQADEPTVVVGDEEDESTWVDLTLREWLTIRADRIEREA</sequence>
<evidence type="ECO:0000313" key="1">
    <source>
        <dbReference type="EMBL" id="GAA1544411.1"/>
    </source>
</evidence>
<name>A0ABP4MKT0_9MICO</name>
<evidence type="ECO:0000313" key="2">
    <source>
        <dbReference type="Proteomes" id="UP001501791"/>
    </source>
</evidence>
<reference evidence="2" key="1">
    <citation type="journal article" date="2019" name="Int. J. Syst. Evol. Microbiol.">
        <title>The Global Catalogue of Microorganisms (GCM) 10K type strain sequencing project: providing services to taxonomists for standard genome sequencing and annotation.</title>
        <authorList>
            <consortium name="The Broad Institute Genomics Platform"/>
            <consortium name="The Broad Institute Genome Sequencing Center for Infectious Disease"/>
            <person name="Wu L."/>
            <person name="Ma J."/>
        </authorList>
    </citation>
    <scope>NUCLEOTIDE SEQUENCE [LARGE SCALE GENOMIC DNA]</scope>
    <source>
        <strain evidence="2">JCM 13319</strain>
    </source>
</reference>
<organism evidence="1 2">
    <name type="scientific">Brevibacterium picturae</name>
    <dbReference type="NCBI Taxonomy" id="260553"/>
    <lineage>
        <taxon>Bacteria</taxon>
        <taxon>Bacillati</taxon>
        <taxon>Actinomycetota</taxon>
        <taxon>Actinomycetes</taxon>
        <taxon>Micrococcales</taxon>
        <taxon>Brevibacteriaceae</taxon>
        <taxon>Brevibacterium</taxon>
    </lineage>
</organism>
<dbReference type="Proteomes" id="UP001501791">
    <property type="component" value="Unassembled WGS sequence"/>
</dbReference>
<keyword evidence="2" id="KW-1185">Reference proteome</keyword>
<proteinExistence type="predicted"/>
<evidence type="ECO:0008006" key="3">
    <source>
        <dbReference type="Google" id="ProtNLM"/>
    </source>
</evidence>